<accession>M7NVF5</accession>
<evidence type="ECO:0000256" key="4">
    <source>
        <dbReference type="ARBA" id="ARBA00023136"/>
    </source>
</evidence>
<evidence type="ECO:0000256" key="2">
    <source>
        <dbReference type="ARBA" id="ARBA00022692"/>
    </source>
</evidence>
<comment type="subcellular location">
    <subcellularLocation>
        <location evidence="1">Membrane</location>
        <topology evidence="1">Multi-pass membrane protein</topology>
    </subcellularLocation>
</comment>
<feature type="transmembrane region" description="Helical" evidence="5">
    <location>
        <begin position="209"/>
        <end position="227"/>
    </location>
</feature>
<reference evidence="6 7" key="1">
    <citation type="journal article" date="2013" name="Genome Announc.">
        <title>Draft Genome Sequence of Cesiribacter andamanensis Strain AMV16T, Isolated from a Soil Sample from a Mud Volcano in the Andaman Islands, India.</title>
        <authorList>
            <person name="Shivaji S."/>
            <person name="Ara S."/>
            <person name="Begum Z."/>
            <person name="Srinivas T.N."/>
            <person name="Singh A."/>
            <person name="Kumar Pinnaka A."/>
        </authorList>
    </citation>
    <scope>NUCLEOTIDE SEQUENCE [LARGE SCALE GENOMIC DNA]</scope>
    <source>
        <strain evidence="6 7">AMV16</strain>
    </source>
</reference>
<feature type="transmembrane region" description="Helical" evidence="5">
    <location>
        <begin position="28"/>
        <end position="48"/>
    </location>
</feature>
<feature type="transmembrane region" description="Helical" evidence="5">
    <location>
        <begin position="164"/>
        <end position="197"/>
    </location>
</feature>
<feature type="transmembrane region" description="Helical" evidence="5">
    <location>
        <begin position="428"/>
        <end position="448"/>
    </location>
</feature>
<dbReference type="EMBL" id="AODQ01000057">
    <property type="protein sequence ID" value="EMR02454.1"/>
    <property type="molecule type" value="Genomic_DNA"/>
</dbReference>
<name>M7NVF5_9BACT</name>
<dbReference type="AlphaFoldDB" id="M7NVF5"/>
<dbReference type="STRING" id="1279009.ADICEAN_02385"/>
<comment type="caution">
    <text evidence="6">The sequence shown here is derived from an EMBL/GenBank/DDBJ whole genome shotgun (WGS) entry which is preliminary data.</text>
</comment>
<keyword evidence="3 5" id="KW-1133">Transmembrane helix</keyword>
<dbReference type="InterPro" id="IPR001898">
    <property type="entry name" value="SLC13A/DASS"/>
</dbReference>
<feature type="transmembrane region" description="Helical" evidence="5">
    <location>
        <begin position="316"/>
        <end position="335"/>
    </location>
</feature>
<feature type="transmembrane region" description="Helical" evidence="5">
    <location>
        <begin position="405"/>
        <end position="422"/>
    </location>
</feature>
<sequence length="494" mass="53743">MLLHVPLNYLHRRFDFYSKSFIPHANKVKLSACLVVPLLIFVVPLEWIPLEGLTVIHQRAMAIFFLAALFWIFEPIPIFATSILVLFLELVLLSDSALAPALQGQEATNFGSLMRYQEIMATLASPIIILFLGGFFLAISATKYGLDHKMARFFITPFGTKPRWVMLGIMTITATFSMFMSNTATTAMMLSILVPVLASMDEGDKGKIGFVLSVPIAANLGGIGTPIGTPPNAIALTYLAQEFDMTFSKWMLIGVPIVVLMVLISWFFLMRLYPTSTQHIRLHIKPGPRYGHKPLIIYATFALTVLLWLTDFIHGLNAYVVAMLPIVVFLCGGVLTKEDLKLISWDVLWLVAGGIALGLALTSTGLAQVFVSNIPFADFPLGVLFLVTAGMGILVANFMSNTATANLLIPMIAVIASSVPAFDKLGGGGILILTATLAISLGMCLPISTPPNALAYGTGMITTRHLLRSGLFTGGVGLILVFVLLLLYQKLEFL</sequence>
<dbReference type="PANTHER" id="PTHR10283">
    <property type="entry name" value="SOLUTE CARRIER FAMILY 13 MEMBER"/>
    <property type="match status" value="1"/>
</dbReference>
<protein>
    <submittedName>
        <fullName evidence="6">Na(+)/dicarboxylate symporter</fullName>
    </submittedName>
</protein>
<organism evidence="6 7">
    <name type="scientific">Cesiribacter andamanensis AMV16</name>
    <dbReference type="NCBI Taxonomy" id="1279009"/>
    <lineage>
        <taxon>Bacteria</taxon>
        <taxon>Pseudomonadati</taxon>
        <taxon>Bacteroidota</taxon>
        <taxon>Cytophagia</taxon>
        <taxon>Cytophagales</taxon>
        <taxon>Cesiribacteraceae</taxon>
        <taxon>Cesiribacter</taxon>
    </lineage>
</organism>
<feature type="transmembrane region" description="Helical" evidence="5">
    <location>
        <begin position="469"/>
        <end position="488"/>
    </location>
</feature>
<gene>
    <name evidence="6" type="primary">sdcS_3</name>
    <name evidence="6" type="ORF">ADICEAN_02385</name>
</gene>
<dbReference type="eggNOG" id="COG0471">
    <property type="taxonomic scope" value="Bacteria"/>
</dbReference>
<dbReference type="Proteomes" id="UP000011910">
    <property type="component" value="Unassembled WGS sequence"/>
</dbReference>
<dbReference type="NCBIfam" id="TIGR00785">
    <property type="entry name" value="dass"/>
    <property type="match status" value="1"/>
</dbReference>
<dbReference type="GO" id="GO:0005886">
    <property type="term" value="C:plasma membrane"/>
    <property type="evidence" value="ECO:0007669"/>
    <property type="project" value="TreeGrafter"/>
</dbReference>
<evidence type="ECO:0000256" key="5">
    <source>
        <dbReference type="SAM" id="Phobius"/>
    </source>
</evidence>
<feature type="transmembrane region" description="Helical" evidence="5">
    <location>
        <begin position="123"/>
        <end position="144"/>
    </location>
</feature>
<dbReference type="OrthoDB" id="9766267at2"/>
<dbReference type="PATRIC" id="fig|1279009.4.peg.2414"/>
<feature type="transmembrane region" description="Helical" evidence="5">
    <location>
        <begin position="347"/>
        <end position="367"/>
    </location>
</feature>
<dbReference type="RefSeq" id="WP_009195776.1">
    <property type="nucleotide sequence ID" value="NZ_AODQ01000057.1"/>
</dbReference>
<evidence type="ECO:0000256" key="1">
    <source>
        <dbReference type="ARBA" id="ARBA00004141"/>
    </source>
</evidence>
<feature type="transmembrane region" description="Helical" evidence="5">
    <location>
        <begin position="247"/>
        <end position="269"/>
    </location>
</feature>
<keyword evidence="7" id="KW-1185">Reference proteome</keyword>
<dbReference type="PANTHER" id="PTHR10283:SF92">
    <property type="entry name" value="LOW-AFFINITY PHOSPHATE TRANSPORTER PHO91"/>
    <property type="match status" value="1"/>
</dbReference>
<proteinExistence type="predicted"/>
<evidence type="ECO:0000313" key="6">
    <source>
        <dbReference type="EMBL" id="EMR02454.1"/>
    </source>
</evidence>
<dbReference type="GO" id="GO:0005315">
    <property type="term" value="F:phosphate transmembrane transporter activity"/>
    <property type="evidence" value="ECO:0007669"/>
    <property type="project" value="TreeGrafter"/>
</dbReference>
<keyword evidence="2 5" id="KW-0812">Transmembrane</keyword>
<evidence type="ECO:0000256" key="3">
    <source>
        <dbReference type="ARBA" id="ARBA00022989"/>
    </source>
</evidence>
<feature type="transmembrane region" description="Helical" evidence="5">
    <location>
        <begin position="379"/>
        <end position="398"/>
    </location>
</feature>
<dbReference type="Pfam" id="PF00939">
    <property type="entry name" value="Na_sulph_symp"/>
    <property type="match status" value="1"/>
</dbReference>
<evidence type="ECO:0000313" key="7">
    <source>
        <dbReference type="Proteomes" id="UP000011910"/>
    </source>
</evidence>
<keyword evidence="4 5" id="KW-0472">Membrane</keyword>
<feature type="transmembrane region" description="Helical" evidence="5">
    <location>
        <begin position="290"/>
        <end position="310"/>
    </location>
</feature>